<feature type="compositionally biased region" description="Low complexity" evidence="1">
    <location>
        <begin position="269"/>
        <end position="283"/>
    </location>
</feature>
<protein>
    <submittedName>
        <fullName evidence="2">Uncharacterized protein</fullName>
    </submittedName>
</protein>
<evidence type="ECO:0000313" key="2">
    <source>
        <dbReference type="EMBL" id="TRY75790.1"/>
    </source>
</evidence>
<feature type="compositionally biased region" description="Basic and acidic residues" evidence="1">
    <location>
        <begin position="993"/>
        <end position="1013"/>
    </location>
</feature>
<feature type="compositionally biased region" description="Basic and acidic residues" evidence="1">
    <location>
        <begin position="181"/>
        <end position="191"/>
    </location>
</feature>
<feature type="region of interest" description="Disordered" evidence="1">
    <location>
        <begin position="448"/>
        <end position="469"/>
    </location>
</feature>
<accession>A0A553PDM5</accession>
<proteinExistence type="predicted"/>
<feature type="region of interest" description="Disordered" evidence="1">
    <location>
        <begin position="265"/>
        <end position="287"/>
    </location>
</feature>
<feature type="region of interest" description="Disordered" evidence="1">
    <location>
        <begin position="299"/>
        <end position="320"/>
    </location>
</feature>
<feature type="region of interest" description="Disordered" evidence="1">
    <location>
        <begin position="160"/>
        <end position="235"/>
    </location>
</feature>
<name>A0A553PDM5_TIGCA</name>
<reference evidence="2 3" key="1">
    <citation type="journal article" date="2018" name="Nat. Ecol. Evol.">
        <title>Genomic signatures of mitonuclear coevolution across populations of Tigriopus californicus.</title>
        <authorList>
            <person name="Barreto F.S."/>
            <person name="Watson E.T."/>
            <person name="Lima T.G."/>
            <person name="Willett C.S."/>
            <person name="Edmands S."/>
            <person name="Li W."/>
            <person name="Burton R.S."/>
        </authorList>
    </citation>
    <scope>NUCLEOTIDE SEQUENCE [LARGE SCALE GENOMIC DNA]</scope>
    <source>
        <strain evidence="2 3">San Diego</strain>
    </source>
</reference>
<feature type="compositionally biased region" description="Low complexity" evidence="1">
    <location>
        <begin position="194"/>
        <end position="205"/>
    </location>
</feature>
<feature type="compositionally biased region" description="Basic and acidic residues" evidence="1">
    <location>
        <begin position="811"/>
        <end position="821"/>
    </location>
</feature>
<feature type="compositionally biased region" description="Basic and acidic residues" evidence="1">
    <location>
        <begin position="537"/>
        <end position="548"/>
    </location>
</feature>
<feature type="compositionally biased region" description="Basic and acidic residues" evidence="1">
    <location>
        <begin position="217"/>
        <end position="226"/>
    </location>
</feature>
<comment type="caution">
    <text evidence="2">The sequence shown here is derived from an EMBL/GenBank/DDBJ whole genome shotgun (WGS) entry which is preliminary data.</text>
</comment>
<feature type="compositionally biased region" description="Polar residues" evidence="1">
    <location>
        <begin position="299"/>
        <end position="310"/>
    </location>
</feature>
<dbReference type="Proteomes" id="UP000318571">
    <property type="component" value="Chromosome 2"/>
</dbReference>
<feature type="region of interest" description="Disordered" evidence="1">
    <location>
        <begin position="917"/>
        <end position="944"/>
    </location>
</feature>
<keyword evidence="3" id="KW-1185">Reference proteome</keyword>
<dbReference type="AlphaFoldDB" id="A0A553PDM5"/>
<feature type="region of interest" description="Disordered" evidence="1">
    <location>
        <begin position="523"/>
        <end position="548"/>
    </location>
</feature>
<feature type="region of interest" description="Disordered" evidence="1">
    <location>
        <begin position="799"/>
        <end position="824"/>
    </location>
</feature>
<evidence type="ECO:0000256" key="1">
    <source>
        <dbReference type="SAM" id="MobiDB-lite"/>
    </source>
</evidence>
<feature type="region of interest" description="Disordered" evidence="1">
    <location>
        <begin position="966"/>
        <end position="1013"/>
    </location>
</feature>
<organism evidence="2 3">
    <name type="scientific">Tigriopus californicus</name>
    <name type="common">Marine copepod</name>
    <dbReference type="NCBI Taxonomy" id="6832"/>
    <lineage>
        <taxon>Eukaryota</taxon>
        <taxon>Metazoa</taxon>
        <taxon>Ecdysozoa</taxon>
        <taxon>Arthropoda</taxon>
        <taxon>Crustacea</taxon>
        <taxon>Multicrustacea</taxon>
        <taxon>Hexanauplia</taxon>
        <taxon>Copepoda</taxon>
        <taxon>Harpacticoida</taxon>
        <taxon>Harpacticidae</taxon>
        <taxon>Tigriopus</taxon>
    </lineage>
</organism>
<sequence>MPMSGRYGGYSPGGYSSYPSASSHIYTSTFTTYRSSNFGRAATPSLEEAKARPYGFSPVGTPATYKYLSRNEFYNPTQDMRAPVKTINTLDIDVHEDKNLERDHAIPGEIKRDTAANIAGAQKVIRLVTMRQKNNPYAVGAVGEGLTLGQRLAMKHWIEPKVKRKTPSPPPKYRKASQPIIKEEEVPKNDSDSESWTWETCSSSEEGPDVQIFPDDPAPKGKKEPYGKAGRSATTDLPLVSNDVYSTRRQSIDRWTRAIFDKPRDSKRLSLSSKGSSTFSSGTVEPPQVAPRVVMSTKTEVTPSLRVSSRPSKDESIVSPVQTTPVKVAELALPVRQAPSRSSLSTKSSGSGESPESTPRFARAYQPPCAKFSSDEDSDVEKPTYNRGWRKGQPPRSDVVVKLATKEKPVQDKSKPAKSYTSEAMLVIQNTQDHSKLTNKILTSTTFMSGSSSTKTETSISNSAPKMQVGASPENKVKALVEEQRACVAAVEIVGQLKKDIENMRTVEQIRTYLDKVDTKIKETLPDPLPQSSLTTEEPKNQSRKTSVETKEIATQVAEETIPVPQVVQMEPTQPMIIEKTGTDKEVLGSIKELVCDLVEQIPERAIENQISHSSSEEDTTGVPTMIEAKIQFEVRPPTVLNHVQDVAEAIDEMVTQVVAMETAILSHQSEAQVPPIKNDLMDQIKDQKINQEAVGPRLENLKQIGVLNSKLETKLESGIDVNVSLKSYGESHKDVKVSKKIAIDSAKNENTQSGKLDMQKLRVETIDVKTKFEAVKVRRDDPAEILPPEKILVQKTATSGLHQPQQQKPDVAKGKAEKHVVPKKKMKKKTDILETIDKTPQKIVGEESFPNVPLALENHDLKLTAVPKIMVNSDSARSSLTSNASNDSLMSSQLDRLPSPLRKLFEIRSKVAAGETYVPEEPKEKPKYWDNKPKETDPSSNPFRQMAEMREEAKKYQKKVKEDQEAFLKSSTAEPEEPWYKDESEEFQNQLKTHEHRPSDHHREESEKRTPEENMAIINLYGGIQFPEPALQTTPKKILKKIFTRKKRKLDNTLPIIHVLLIETQNMAKFVPLERQTYP</sequence>
<gene>
    <name evidence="2" type="ORF">TCAL_14554</name>
</gene>
<feature type="compositionally biased region" description="Polar residues" evidence="1">
    <location>
        <begin position="799"/>
        <end position="809"/>
    </location>
</feature>
<dbReference type="EMBL" id="VCGU01000005">
    <property type="protein sequence ID" value="TRY75790.1"/>
    <property type="molecule type" value="Genomic_DNA"/>
</dbReference>
<evidence type="ECO:0000313" key="3">
    <source>
        <dbReference type="Proteomes" id="UP000318571"/>
    </source>
</evidence>
<feature type="compositionally biased region" description="Basic and acidic residues" evidence="1">
    <location>
        <begin position="921"/>
        <end position="938"/>
    </location>
</feature>
<feature type="region of interest" description="Disordered" evidence="1">
    <location>
        <begin position="332"/>
        <end position="397"/>
    </location>
</feature>
<feature type="compositionally biased region" description="Low complexity" evidence="1">
    <location>
        <begin position="340"/>
        <end position="360"/>
    </location>
</feature>